<feature type="region of interest" description="Disordered" evidence="7">
    <location>
        <begin position="232"/>
        <end position="252"/>
    </location>
</feature>
<dbReference type="EMBL" id="JAPCID010000002">
    <property type="protein sequence ID" value="MDA0136295.1"/>
    <property type="molecule type" value="Genomic_DNA"/>
</dbReference>
<name>A0ABT4RCP0_9ACTN</name>
<feature type="signal peptide" evidence="8">
    <location>
        <begin position="1"/>
        <end position="26"/>
    </location>
</feature>
<protein>
    <submittedName>
        <fullName evidence="10">S8 family serine peptidase</fullName>
    </submittedName>
</protein>
<evidence type="ECO:0000313" key="10">
    <source>
        <dbReference type="EMBL" id="MDA0136295.1"/>
    </source>
</evidence>
<dbReference type="RefSeq" id="WP_202953226.1">
    <property type="nucleotide sequence ID" value="NZ_JAPCID010000002.1"/>
</dbReference>
<dbReference type="InterPro" id="IPR023828">
    <property type="entry name" value="Peptidase_S8_Ser-AS"/>
</dbReference>
<sequence length="2279" mass="234775">MVIRLRLSVALLALVAACAPAATAQAAVPPQQVEALDRQGATEIVVRREPGLTAAERADVRADAGVELERRSTLPDTELVRAERGDLAEAVAELNRDPDVVFAEPVTVQTAQTADPYFGYLWGLENTGQKMYVPNGGGSYYPAGYPDADMDVPEAWTRATGAGVSVGIVDTGVLTTHPDLLAQLATNAGETGTDGSNRDKRSNGVDDDGNGYVDDWQGWDFVREYPQIGVSEGDSTPGADNVPQDNHGHGTHVAGTVAAQADNNEGIAGVAPGAKIVPLRALGASGRGSSLNIAEAFDYAGKLGVRIVNASLGGPGLDQSQLAAIQAHPNTLYVIAAGNDNTNVDATPYGPCALPADNILCVGASDEYDRKASFSNYGNAKVDVFAPGTAILSTYVGPAYAYQQGTSMASPNTAGVAALVLSARPGLSALDVKSAIMGSVDAKPELAGKALTGGRVNADRAVSGALGGRPVNVSPPIITGTPRQGATLSTSPGMWNPAGSTYTYLWQRSLDNGASWTTIPDAAASTYVPGVADINALVRVTVVATNPFGADSATSAPVGPIGSGAPVNTVRPAIAGTPRRGQTLTINQTWNPTGTTYNYQWERSADGVTWDPIGADTASFTLTSAERELLIRVTVKATNPYGQATVTSDPVGPVTWDPPVNNVVPSISGSSLQRSSTLSANPGTWSGAGNGVRYQWQSSPDGTTWTAIGGATASTYQLAKADEGLFVRVLVTMTNPDGTADRASAATTAIVAPFPPANVSKPTINGTPQRGRAMTATRGTWTGPDNVYAFQWQRDFGEGWVAIDGATGGSYTLKAEDVDALVRVLVTASNPDGVIVEASDPTPPVLAAGPLNQTPPALTGTAQRGLTLTGTTGTWSGTGNGYSYQWQSSADGTTWTDVPNAKATTYTLVTGDVGRFLRLQVTATNADGTLRATTPASARVIAAPPVNTVAPSLTGTVQRNGALLANRGTWSGNGNVYAYQWQRDGVDIADATGAGYTLTVDDVGKRVRVVVTATNPDATATEVSAASVPVPSSRPANTAPPTISGTARRGSTLTGAAGSWEGIDNSVKFQWQSSPDGTTWTNIAGATGSTRVLATSDVDKFVRLSVTVTNAEGSATAVSAATAKVLLSPPVNTVRPVVSGSAQRGQTLVGTLGTWTGADTAYDYQWQRSTDGTTWTNISGATRLTYELAAGDVGAAVRLRVTGTNPDGTAAAMSTPTATVPAAPPVNTSAPTISGTAKRGSILQGTSGTWSGIGNGWTYQWQRSTDNGTTWSSIEGATRTTYTLVAADVGAIVRLRVTAANAEGTENAVSLPTAAVTGEGPLNTVAPVINGAARRGSTLTALAGTWSGANNAYAYQWQRSADGTTWTNIQGANGSTYELLRADVGVAIRVLVTASNPDGSNARASAATAVIEATPPANAGIPNVTGAALRATTLVGTRGTWTGPDNMYVYQWQRDSGSGYTDIVGALGLTYKLTVADVGARVRLRVTATNPDGSVSAFSLGTATVQGSPPQATQDPEISGTARRASRLSSRLGEWLGIENSYAYQWQRRVSGTFQDIPGATATVYDLAAADVGTEVRLKVTATNADGSAFAVSQPTSTVAVAPPVNLAPPTLSGPPRLGGNLSVRRGDWAPEAEYAYQWQRNGNDIPGATGISYLLVADDVGAVVRVKVTASNEDGRTTAVSAPTATIGAPPVNLVAPGAPSGTPRQSATLTAEPGTWDQQNVTFTYSWFRCTAAHGTIVTGCEPVGVGTEYLLSAQDIGMRIGVRVRAATTGGEATIDSALTVPIAMHALSNTTRPAIGGDGYPGETLLGDPGRWTFPNVDLTFDWRRCDADGVTGCLSVGDGTPRFPVTGADEAHTIVLVITATFAGQTATAQSVPLAIRPRPVPVSVAPPVVTGLAKRGQVLTATTGTWSNTPSRFAYQWLRCLNGDCQPISGAMLDSYRVTKADEGHTLAVLVTATNSWGSGSERSAETGAAVAGPPVNTHVPVIQSSSPIIQQGVTLTMTSYTWVATDDTNYSFSWERCDANGCAAIPGATGDRYTLVAGDVDFKIVGVSTAANEDGTVTARSAETDVVSIAGPRWKTLPLLSTSAGRVGDTLTITPGVWTGPALSSNTVELMRCTNVCVARAADVPTYKIVDADIGAILRVRESASNAGGSTVVWSARYVGPVVGAQGASAVLSSREAPLRNARGETLAFARLSGGTAKASAAAAKPKGGRKVALRRPAKTKGKLVAWACPAAIEGATTPPPCSKRVTLKKKATLALPAGTDGKVRVVVIRSR</sequence>
<dbReference type="PROSITE" id="PS51892">
    <property type="entry name" value="SUBTILASE"/>
    <property type="match status" value="1"/>
</dbReference>
<dbReference type="Pfam" id="PF00082">
    <property type="entry name" value="Peptidase_S8"/>
    <property type="match status" value="1"/>
</dbReference>
<dbReference type="PROSITE" id="PS00137">
    <property type="entry name" value="SUBTILASE_HIS"/>
    <property type="match status" value="1"/>
</dbReference>
<dbReference type="InterPro" id="IPR036852">
    <property type="entry name" value="Peptidase_S8/S53_dom_sf"/>
</dbReference>
<feature type="compositionally biased region" description="Polar residues" evidence="7">
    <location>
        <begin position="1039"/>
        <end position="1050"/>
    </location>
</feature>
<evidence type="ECO:0000259" key="9">
    <source>
        <dbReference type="PROSITE" id="PS50853"/>
    </source>
</evidence>
<dbReference type="InterPro" id="IPR000209">
    <property type="entry name" value="Peptidase_S8/S53_dom"/>
</dbReference>
<keyword evidence="4 5" id="KW-0720">Serine protease</keyword>
<feature type="active site" description="Charge relay system" evidence="5">
    <location>
        <position position="170"/>
    </location>
</feature>
<dbReference type="InterPro" id="IPR022398">
    <property type="entry name" value="Peptidase_S8_His-AS"/>
</dbReference>
<dbReference type="PROSITE" id="PS00136">
    <property type="entry name" value="SUBTILASE_ASP"/>
    <property type="match status" value="1"/>
</dbReference>
<dbReference type="PANTHER" id="PTHR43806">
    <property type="entry name" value="PEPTIDASE S8"/>
    <property type="match status" value="1"/>
</dbReference>
<dbReference type="PROSITE" id="PS50853">
    <property type="entry name" value="FN3"/>
    <property type="match status" value="2"/>
</dbReference>
<comment type="caution">
    <text evidence="10">The sequence shown here is derived from an EMBL/GenBank/DDBJ whole genome shotgun (WGS) entry which is preliminary data.</text>
</comment>
<evidence type="ECO:0000256" key="6">
    <source>
        <dbReference type="RuleBase" id="RU003355"/>
    </source>
</evidence>
<keyword evidence="8" id="KW-0732">Signal</keyword>
<accession>A0ABT4RCP0</accession>
<keyword evidence="3 5" id="KW-0378">Hydrolase</keyword>
<gene>
    <name evidence="10" type="ORF">OJ962_02215</name>
</gene>
<feature type="active site" description="Charge relay system" evidence="5">
    <location>
        <position position="407"/>
    </location>
</feature>
<evidence type="ECO:0000313" key="11">
    <source>
        <dbReference type="Proteomes" id="UP001147700"/>
    </source>
</evidence>
<dbReference type="InterPro" id="IPR050131">
    <property type="entry name" value="Peptidase_S8_subtilisin-like"/>
</dbReference>
<evidence type="ECO:0000256" key="2">
    <source>
        <dbReference type="ARBA" id="ARBA00022670"/>
    </source>
</evidence>
<dbReference type="PRINTS" id="PR00723">
    <property type="entry name" value="SUBTILISIN"/>
</dbReference>
<dbReference type="InterPro" id="IPR003961">
    <property type="entry name" value="FN3_dom"/>
</dbReference>
<dbReference type="InterPro" id="IPR023827">
    <property type="entry name" value="Peptidase_S8_Asp-AS"/>
</dbReference>
<feature type="active site" description="Charge relay system" evidence="5">
    <location>
        <position position="249"/>
    </location>
</feature>
<evidence type="ECO:0000256" key="8">
    <source>
        <dbReference type="SAM" id="SignalP"/>
    </source>
</evidence>
<keyword evidence="11" id="KW-1185">Reference proteome</keyword>
<dbReference type="Gene3D" id="2.60.40.2700">
    <property type="match status" value="16"/>
</dbReference>
<feature type="region of interest" description="Disordered" evidence="7">
    <location>
        <begin position="1027"/>
        <end position="1050"/>
    </location>
</feature>
<evidence type="ECO:0000256" key="3">
    <source>
        <dbReference type="ARBA" id="ARBA00022801"/>
    </source>
</evidence>
<evidence type="ECO:0000256" key="5">
    <source>
        <dbReference type="PROSITE-ProRule" id="PRU01240"/>
    </source>
</evidence>
<feature type="domain" description="Fibronectin type-III" evidence="9">
    <location>
        <begin position="1415"/>
        <end position="1511"/>
    </location>
</feature>
<reference evidence="10" key="1">
    <citation type="submission" date="2022-10" db="EMBL/GenBank/DDBJ databases">
        <title>The WGS of Solirubrobacter sp. CPCC 204708.</title>
        <authorList>
            <person name="Jiang Z."/>
        </authorList>
    </citation>
    <scope>NUCLEOTIDE SEQUENCE</scope>
    <source>
        <strain evidence="10">CPCC 204708</strain>
    </source>
</reference>
<evidence type="ECO:0000256" key="4">
    <source>
        <dbReference type="ARBA" id="ARBA00022825"/>
    </source>
</evidence>
<feature type="compositionally biased region" description="Low complexity" evidence="7">
    <location>
        <begin position="1027"/>
        <end position="1036"/>
    </location>
</feature>
<dbReference type="Proteomes" id="UP001147700">
    <property type="component" value="Unassembled WGS sequence"/>
</dbReference>
<dbReference type="InterPro" id="IPR015500">
    <property type="entry name" value="Peptidase_S8_subtilisin-rel"/>
</dbReference>
<dbReference type="InterPro" id="IPR034204">
    <property type="entry name" value="PfSUB1-like_cat_dom"/>
</dbReference>
<dbReference type="Gene3D" id="3.40.50.200">
    <property type="entry name" value="Peptidase S8/S53 domain"/>
    <property type="match status" value="1"/>
</dbReference>
<dbReference type="PROSITE" id="PS00138">
    <property type="entry name" value="SUBTILASE_SER"/>
    <property type="match status" value="1"/>
</dbReference>
<feature type="region of interest" description="Disordered" evidence="7">
    <location>
        <begin position="187"/>
        <end position="213"/>
    </location>
</feature>
<keyword evidence="2 5" id="KW-0645">Protease</keyword>
<feature type="domain" description="Fibronectin type-III" evidence="9">
    <location>
        <begin position="1224"/>
        <end position="1320"/>
    </location>
</feature>
<dbReference type="SUPFAM" id="SSF52743">
    <property type="entry name" value="Subtilisin-like"/>
    <property type="match status" value="1"/>
</dbReference>
<dbReference type="CDD" id="cd07473">
    <property type="entry name" value="Peptidases_S8_Subtilisin_like"/>
    <property type="match status" value="1"/>
</dbReference>
<organism evidence="10 11">
    <name type="scientific">Solirubrobacter deserti</name>
    <dbReference type="NCBI Taxonomy" id="2282478"/>
    <lineage>
        <taxon>Bacteria</taxon>
        <taxon>Bacillati</taxon>
        <taxon>Actinomycetota</taxon>
        <taxon>Thermoleophilia</taxon>
        <taxon>Solirubrobacterales</taxon>
        <taxon>Solirubrobacteraceae</taxon>
        <taxon>Solirubrobacter</taxon>
    </lineage>
</organism>
<comment type="similarity">
    <text evidence="1 5 6">Belongs to the peptidase S8 family.</text>
</comment>
<dbReference type="PROSITE" id="PS51257">
    <property type="entry name" value="PROKAR_LIPOPROTEIN"/>
    <property type="match status" value="1"/>
</dbReference>
<proteinExistence type="inferred from homology"/>
<dbReference type="PANTHER" id="PTHR43806:SF11">
    <property type="entry name" value="CEREVISIN-RELATED"/>
    <property type="match status" value="1"/>
</dbReference>
<feature type="chain" id="PRO_5046547574" evidence="8">
    <location>
        <begin position="27"/>
        <end position="2279"/>
    </location>
</feature>
<evidence type="ECO:0000256" key="1">
    <source>
        <dbReference type="ARBA" id="ARBA00011073"/>
    </source>
</evidence>
<evidence type="ECO:0000256" key="7">
    <source>
        <dbReference type="SAM" id="MobiDB-lite"/>
    </source>
</evidence>